<feature type="transmembrane region" description="Helical" evidence="14">
    <location>
        <begin position="293"/>
        <end position="310"/>
    </location>
</feature>
<dbReference type="GO" id="GO:0046872">
    <property type="term" value="F:metal ion binding"/>
    <property type="evidence" value="ECO:0007669"/>
    <property type="project" value="UniProtKB-KW"/>
</dbReference>
<feature type="active site" evidence="11">
    <location>
        <position position="280"/>
    </location>
</feature>
<keyword evidence="4 12" id="KW-0479">Metal-binding</keyword>
<evidence type="ECO:0000256" key="5">
    <source>
        <dbReference type="ARBA" id="ARBA00022801"/>
    </source>
</evidence>
<feature type="binding site" evidence="12">
    <location>
        <position position="283"/>
    </location>
    <ligand>
        <name>Zn(2+)</name>
        <dbReference type="ChEBI" id="CHEBI:29105"/>
        <note>catalytic</note>
    </ligand>
</feature>
<feature type="binding site" evidence="12">
    <location>
        <position position="279"/>
    </location>
    <ligand>
        <name>Zn(2+)</name>
        <dbReference type="ChEBI" id="CHEBI:29105"/>
        <note>catalytic</note>
    </ligand>
</feature>
<evidence type="ECO:0000313" key="17">
    <source>
        <dbReference type="EMBL" id="EEO28472.1"/>
    </source>
</evidence>
<keyword evidence="8 14" id="KW-1133">Transmembrane helix</keyword>
<dbReference type="InterPro" id="IPR001915">
    <property type="entry name" value="Peptidase_M48"/>
</dbReference>
<comment type="similarity">
    <text evidence="13">Belongs to the peptidase M48 family.</text>
</comment>
<feature type="transmembrane region" description="Helical" evidence="14">
    <location>
        <begin position="176"/>
        <end position="196"/>
    </location>
</feature>
<keyword evidence="2 13" id="KW-0645">Protease</keyword>
<dbReference type="PANTHER" id="PTHR10120">
    <property type="entry name" value="CAAX PRENYL PROTEASE 1"/>
    <property type="match status" value="1"/>
</dbReference>
<keyword evidence="18" id="KW-1185">Reference proteome</keyword>
<proteinExistence type="inferred from homology"/>
<evidence type="ECO:0008006" key="19">
    <source>
        <dbReference type="Google" id="ProtNLM"/>
    </source>
</evidence>
<reference evidence="17" key="1">
    <citation type="submission" date="2011-10" db="EMBL/GenBank/DDBJ databases">
        <title>The Genome Sequence of Oxalobacter formigenes HOxBLS.</title>
        <authorList>
            <consortium name="The Broad Institute Genome Sequencing Platform"/>
            <person name="Earl A."/>
            <person name="Ward D."/>
            <person name="Feldgarden M."/>
            <person name="Gevers D."/>
            <person name="Allison M.J."/>
            <person name="Humphrey S."/>
            <person name="Young S.K."/>
            <person name="Zeng Q."/>
            <person name="Gargeya S."/>
            <person name="Fitzgerald M."/>
            <person name="Haas B."/>
            <person name="Abouelleil A."/>
            <person name="Alvarado L."/>
            <person name="Arachchi H.M."/>
            <person name="Berlin A."/>
            <person name="Brown A."/>
            <person name="Chapman S.B."/>
            <person name="Chen Z."/>
            <person name="Dunbar C."/>
            <person name="Freedman E."/>
            <person name="Gearin G."/>
            <person name="Goldberg J."/>
            <person name="Griggs A."/>
            <person name="Gujja S."/>
            <person name="Heiman D."/>
            <person name="Howarth C."/>
            <person name="Larson L."/>
            <person name="Lui A."/>
            <person name="MacDonald P.J.P."/>
            <person name="Montmayeur A."/>
            <person name="Murphy C."/>
            <person name="Neiman D."/>
            <person name="Pearson M."/>
            <person name="Priest M."/>
            <person name="Roberts A."/>
            <person name="Saif S."/>
            <person name="Shea T."/>
            <person name="Shenoy N."/>
            <person name="Sisk P."/>
            <person name="Stolte C."/>
            <person name="Sykes S."/>
            <person name="Wortman J."/>
            <person name="Nusbaum C."/>
            <person name="Birren B."/>
        </authorList>
    </citation>
    <scope>NUCLEOTIDE SEQUENCE [LARGE SCALE GENOMIC DNA]</scope>
    <source>
        <strain evidence="17">HOxBLS</strain>
    </source>
</reference>
<evidence type="ECO:0000256" key="7">
    <source>
        <dbReference type="ARBA" id="ARBA00022833"/>
    </source>
</evidence>
<evidence type="ECO:0000256" key="11">
    <source>
        <dbReference type="PIRSR" id="PIRSR627057-1"/>
    </source>
</evidence>
<evidence type="ECO:0000313" key="18">
    <source>
        <dbReference type="Proteomes" id="UP000003973"/>
    </source>
</evidence>
<dbReference type="eggNOG" id="COG0501">
    <property type="taxonomic scope" value="Bacteria"/>
</dbReference>
<feature type="transmembrane region" description="Helical" evidence="14">
    <location>
        <begin position="101"/>
        <end position="122"/>
    </location>
</feature>
<dbReference type="InterPro" id="IPR027057">
    <property type="entry name" value="CAXX_Prtase_1"/>
</dbReference>
<evidence type="ECO:0000259" key="16">
    <source>
        <dbReference type="Pfam" id="PF16491"/>
    </source>
</evidence>
<organism evidence="17 18">
    <name type="scientific">Oxalobacter paraformigenes</name>
    <dbReference type="NCBI Taxonomy" id="556268"/>
    <lineage>
        <taxon>Bacteria</taxon>
        <taxon>Pseudomonadati</taxon>
        <taxon>Pseudomonadota</taxon>
        <taxon>Betaproteobacteria</taxon>
        <taxon>Burkholderiales</taxon>
        <taxon>Oxalobacteraceae</taxon>
        <taxon>Oxalobacter</taxon>
    </lineage>
</organism>
<feature type="transmembrane region" description="Helical" evidence="14">
    <location>
        <begin position="67"/>
        <end position="89"/>
    </location>
</feature>
<dbReference type="GO" id="GO:0071586">
    <property type="term" value="P:CAAX-box protein processing"/>
    <property type="evidence" value="ECO:0007669"/>
    <property type="project" value="InterPro"/>
</dbReference>
<sequence length="417" mass="47389">MSAFAFTQLFVFFLLLTFIVRFWLAFRQWHTIRNHCDHVPEQFAQNISLSAHRKAAAYTMAKTRFSLVSLTVDTIVLLGFTLFGGLQYLAEFILAHTGNNIIYEIALIAVVSIITGLIDLPLDYYRQFVIEEKFGFNKMTLSLFVGDIARNTAIGVIIGLPVLWILLAVMEKAGTLWWLYAWFLWCAFQFLMLFLYPSFIAPLFNQFSPLADENLRQRIEQLLQRVGFQAKGLFIMDGSKRSSHGNAYFTGFGAAKRVVFFDTLVERLTPEEIEAVLAHELGHFRLKHVTKRIIFTSLASLAFLALLGYLKNESWFYAGLGINPDLASNAIALILFVLTLPVFTFFLSPLMAMNSRKHEFEADAFSAKYTDARDLASALVKMYQDNASTLTPDPLHSAFYDSHPPASLRINRLLEHS</sequence>
<evidence type="ECO:0000256" key="10">
    <source>
        <dbReference type="ARBA" id="ARBA00023136"/>
    </source>
</evidence>
<evidence type="ECO:0000256" key="8">
    <source>
        <dbReference type="ARBA" id="ARBA00022989"/>
    </source>
</evidence>
<feature type="transmembrane region" description="Helical" evidence="14">
    <location>
        <begin position="143"/>
        <end position="170"/>
    </location>
</feature>
<feature type="domain" description="CAAX prenyl protease 1 N-terminal" evidence="16">
    <location>
        <begin position="28"/>
        <end position="206"/>
    </location>
</feature>
<evidence type="ECO:0000256" key="13">
    <source>
        <dbReference type="RuleBase" id="RU003983"/>
    </source>
</evidence>
<keyword evidence="5 13" id="KW-0378">Hydrolase</keyword>
<dbReference type="CDD" id="cd07343">
    <property type="entry name" value="M48A_Zmpste24p_like"/>
    <property type="match status" value="1"/>
</dbReference>
<comment type="cofactor">
    <cofactor evidence="12 13">
        <name>Zn(2+)</name>
        <dbReference type="ChEBI" id="CHEBI:29105"/>
    </cofactor>
    <text evidence="12 13">Binds 1 zinc ion per subunit.</text>
</comment>
<evidence type="ECO:0000259" key="15">
    <source>
        <dbReference type="Pfam" id="PF01435"/>
    </source>
</evidence>
<dbReference type="Pfam" id="PF16491">
    <property type="entry name" value="Peptidase_M48_N"/>
    <property type="match status" value="1"/>
</dbReference>
<dbReference type="RefSeq" id="WP_005878203.1">
    <property type="nucleotide sequence ID" value="NZ_CABMNL010000001.1"/>
</dbReference>
<protein>
    <recommendedName>
        <fullName evidence="19">Peptidase M48</fullName>
    </recommendedName>
</protein>
<keyword evidence="10 14" id="KW-0472">Membrane</keyword>
<keyword evidence="9 13" id="KW-0482">Metalloprotease</keyword>
<gene>
    <name evidence="17" type="ORF">OFAG_01626</name>
</gene>
<evidence type="ECO:0000256" key="12">
    <source>
        <dbReference type="PIRSR" id="PIRSR627057-2"/>
    </source>
</evidence>
<accession>C3X5I7</accession>
<feature type="active site" description="Proton donor" evidence="11">
    <location>
        <position position="363"/>
    </location>
</feature>
<dbReference type="Proteomes" id="UP000003973">
    <property type="component" value="Unassembled WGS sequence"/>
</dbReference>
<dbReference type="EMBL" id="ACDP02000002">
    <property type="protein sequence ID" value="EEO28472.1"/>
    <property type="molecule type" value="Genomic_DNA"/>
</dbReference>
<dbReference type="Pfam" id="PF01435">
    <property type="entry name" value="Peptidase_M48"/>
    <property type="match status" value="1"/>
</dbReference>
<evidence type="ECO:0000256" key="2">
    <source>
        <dbReference type="ARBA" id="ARBA00022670"/>
    </source>
</evidence>
<evidence type="ECO:0000256" key="9">
    <source>
        <dbReference type="ARBA" id="ARBA00023049"/>
    </source>
</evidence>
<dbReference type="GO" id="GO:0004222">
    <property type="term" value="F:metalloendopeptidase activity"/>
    <property type="evidence" value="ECO:0007669"/>
    <property type="project" value="InterPro"/>
</dbReference>
<keyword evidence="7 12" id="KW-0862">Zinc</keyword>
<dbReference type="HOGENOM" id="CLU_025947_1_0_4"/>
<dbReference type="Gene3D" id="3.30.2010.10">
    <property type="entry name" value="Metalloproteases ('zincins'), catalytic domain"/>
    <property type="match status" value="1"/>
</dbReference>
<evidence type="ECO:0000256" key="3">
    <source>
        <dbReference type="ARBA" id="ARBA00022692"/>
    </source>
</evidence>
<evidence type="ECO:0000256" key="6">
    <source>
        <dbReference type="ARBA" id="ARBA00022824"/>
    </source>
</evidence>
<feature type="domain" description="Peptidase M48" evidence="15">
    <location>
        <begin position="210"/>
        <end position="415"/>
    </location>
</feature>
<keyword evidence="3 14" id="KW-0812">Transmembrane</keyword>
<feature type="transmembrane region" description="Helical" evidence="14">
    <location>
        <begin position="6"/>
        <end position="24"/>
    </location>
</feature>
<comment type="caution">
    <text evidence="17">The sequence shown here is derived from an EMBL/GenBank/DDBJ whole genome shotgun (WGS) entry which is preliminary data.</text>
</comment>
<evidence type="ECO:0000256" key="14">
    <source>
        <dbReference type="SAM" id="Phobius"/>
    </source>
</evidence>
<feature type="transmembrane region" description="Helical" evidence="14">
    <location>
        <begin position="330"/>
        <end position="350"/>
    </location>
</feature>
<feature type="binding site" evidence="12">
    <location>
        <position position="359"/>
    </location>
    <ligand>
        <name>Zn(2+)</name>
        <dbReference type="ChEBI" id="CHEBI:29105"/>
        <note>catalytic</note>
    </ligand>
</feature>
<evidence type="ECO:0000256" key="4">
    <source>
        <dbReference type="ARBA" id="ARBA00022723"/>
    </source>
</evidence>
<keyword evidence="6" id="KW-0256">Endoplasmic reticulum</keyword>
<dbReference type="InterPro" id="IPR032456">
    <property type="entry name" value="Peptidase_M48_N"/>
</dbReference>
<name>C3X5I7_9BURK</name>
<dbReference type="AlphaFoldDB" id="C3X5I7"/>
<evidence type="ECO:0000256" key="1">
    <source>
        <dbReference type="ARBA" id="ARBA00004477"/>
    </source>
</evidence>
<dbReference type="FunFam" id="3.30.2010.10:FF:000002">
    <property type="entry name" value="CAAX prenyl protease"/>
    <property type="match status" value="1"/>
</dbReference>
<comment type="subcellular location">
    <subcellularLocation>
        <location evidence="1">Endoplasmic reticulum membrane</location>
        <topology evidence="1">Multi-pass membrane protein</topology>
    </subcellularLocation>
</comment>